<dbReference type="RefSeq" id="XP_043137184.1">
    <property type="nucleotide sequence ID" value="XM_043279512.1"/>
</dbReference>
<dbReference type="PANTHER" id="PTHR47431">
    <property type="entry name" value="ZN(II)2CYS6 TRANSCRIPTION FACTOR (EUROFUNG)-RELATED"/>
    <property type="match status" value="1"/>
</dbReference>
<evidence type="ECO:0000259" key="7">
    <source>
        <dbReference type="PROSITE" id="PS50048"/>
    </source>
</evidence>
<feature type="region of interest" description="Disordered" evidence="6">
    <location>
        <begin position="77"/>
        <end position="114"/>
    </location>
</feature>
<keyword evidence="9" id="KW-1185">Reference proteome</keyword>
<dbReference type="GO" id="GO:0003677">
    <property type="term" value="F:DNA binding"/>
    <property type="evidence" value="ECO:0007669"/>
    <property type="project" value="UniProtKB-KW"/>
</dbReference>
<dbReference type="CDD" id="cd12148">
    <property type="entry name" value="fungal_TF_MHR"/>
    <property type="match status" value="1"/>
</dbReference>
<evidence type="ECO:0000256" key="4">
    <source>
        <dbReference type="ARBA" id="ARBA00023163"/>
    </source>
</evidence>
<dbReference type="Pfam" id="PF00172">
    <property type="entry name" value="Zn_clus"/>
    <property type="match status" value="1"/>
</dbReference>
<feature type="domain" description="Zn(2)-C6 fungal-type" evidence="7">
    <location>
        <begin position="48"/>
        <end position="77"/>
    </location>
</feature>
<dbReference type="SMART" id="SM00066">
    <property type="entry name" value="GAL4"/>
    <property type="match status" value="1"/>
</dbReference>
<dbReference type="Pfam" id="PF04082">
    <property type="entry name" value="Fungal_trans"/>
    <property type="match status" value="1"/>
</dbReference>
<dbReference type="EMBL" id="AP024419">
    <property type="protein sequence ID" value="BCR88662.1"/>
    <property type="molecule type" value="Genomic_DNA"/>
</dbReference>
<dbReference type="GeneID" id="66983020"/>
<dbReference type="PANTHER" id="PTHR47431:SF5">
    <property type="entry name" value="ZN(II)2CYS6 TRANSCRIPTION FACTOR (EUROFUNG)"/>
    <property type="match status" value="1"/>
</dbReference>
<evidence type="ECO:0000313" key="8">
    <source>
        <dbReference type="EMBL" id="BCR88662.1"/>
    </source>
</evidence>
<keyword evidence="5" id="KW-0539">Nucleus</keyword>
<keyword evidence="2" id="KW-0805">Transcription regulation</keyword>
<dbReference type="Proteomes" id="UP000637239">
    <property type="component" value="Chromosome 4"/>
</dbReference>
<dbReference type="Gene3D" id="4.10.240.10">
    <property type="entry name" value="Zn(2)-C6 fungal-type DNA-binding domain"/>
    <property type="match status" value="1"/>
</dbReference>
<dbReference type="GO" id="GO:0000981">
    <property type="term" value="F:DNA-binding transcription factor activity, RNA polymerase II-specific"/>
    <property type="evidence" value="ECO:0007669"/>
    <property type="project" value="InterPro"/>
</dbReference>
<evidence type="ECO:0000256" key="2">
    <source>
        <dbReference type="ARBA" id="ARBA00023015"/>
    </source>
</evidence>
<reference evidence="8" key="1">
    <citation type="submission" date="2021-01" db="EMBL/GenBank/DDBJ databases">
        <authorList>
            <consortium name="Aspergillus chevalieri M1 genome sequencing consortium"/>
            <person name="Kazuki M."/>
            <person name="Futagami T."/>
        </authorList>
    </citation>
    <scope>NUCLEOTIDE SEQUENCE</scope>
    <source>
        <strain evidence="8">M1</strain>
    </source>
</reference>
<proteinExistence type="predicted"/>
<dbReference type="InterPro" id="IPR007219">
    <property type="entry name" value="XnlR_reg_dom"/>
</dbReference>
<dbReference type="KEGG" id="ache:ACHE_41226S"/>
<name>A0A7R7VQ08_ASPCH</name>
<keyword evidence="3" id="KW-0238">DNA-binding</keyword>
<dbReference type="GO" id="GO:0006351">
    <property type="term" value="P:DNA-templated transcription"/>
    <property type="evidence" value="ECO:0007669"/>
    <property type="project" value="InterPro"/>
</dbReference>
<reference evidence="8" key="2">
    <citation type="submission" date="2021-02" db="EMBL/GenBank/DDBJ databases">
        <title>Aspergillus chevalieri M1 genome sequence.</title>
        <authorList>
            <person name="Kadooka C."/>
            <person name="Mori K."/>
            <person name="Futagami T."/>
        </authorList>
    </citation>
    <scope>NUCLEOTIDE SEQUENCE</scope>
    <source>
        <strain evidence="8">M1</strain>
    </source>
</reference>
<evidence type="ECO:0000313" key="9">
    <source>
        <dbReference type="Proteomes" id="UP000637239"/>
    </source>
</evidence>
<sequence>MYCISTAMVQESFRHPDHESITAVARSAVSKPSSVVRRKFAKPPVKVACLACRASRTRCDGQEPCANCAGRNRECSYMPSKRGGPRRRKKKSISDGNNVQHNGAQGTTMVPSPDFQEASSDMFGQIDELSMPGAGLRSLDYSSDVQTMFADLFLPNTEGHPDVHMQSTPLSSSIPMQPPVRTYGSEYDILNAYYVFIHSYFPILPPRVASPSPDKPLNYAASCTSSPSEDLALAYRPRSPLSLALSAILSLIPHPDDPEPSSPNSVIQRRNCAHAFAQMAADSVEADCELNSSSTDPSQGLCGERPSINREPFHHRTPVELENLLALLILSTYEYVQRGNLLKMRYRASQAFTIALDMSLHILGDDHSEFAEARRRAWWMTYYCVLQGSIVSTTTPSIVIQDPQFITPYPQFDSDPDGWSVLIQAQQVLVSATQFIIDLNKCIRSRSNISYIYERMQQLDAWAASVLSQSTLTPSISQPHGLDDRTELMTARSMRAIARIKLSSAQIKTHRFRAFQDIPIFVKKHCDLTAAAANTNNTAPATCTPLKGPSQITNIRCSCTSSTMEHVPEYATPSTSTTPDLPSTSSSQQPPIPTEFPTECPFTSQHSAKVCLRAALLISHMFQSLPLPRPSRQDLHPHASQHQQQLPRTMPSFACCLMQGSYAMLMIFYKARVARRMSPPLPLPSQQGTGFENGRRMSGNMNPNSNSNQTPTPTDRLILELRQGLERIIGAVRNYTIAFEALVGMRGGFLFSFPYSIGFDLVY</sequence>
<feature type="region of interest" description="Disordered" evidence="6">
    <location>
        <begin position="680"/>
        <end position="713"/>
    </location>
</feature>
<keyword evidence="1" id="KW-0479">Metal-binding</keyword>
<keyword evidence="4" id="KW-0804">Transcription</keyword>
<feature type="compositionally biased region" description="Low complexity" evidence="6">
    <location>
        <begin position="572"/>
        <end position="589"/>
    </location>
</feature>
<dbReference type="SUPFAM" id="SSF57701">
    <property type="entry name" value="Zn2/Cys6 DNA-binding domain"/>
    <property type="match status" value="1"/>
</dbReference>
<evidence type="ECO:0000256" key="3">
    <source>
        <dbReference type="ARBA" id="ARBA00023125"/>
    </source>
</evidence>
<evidence type="ECO:0000256" key="5">
    <source>
        <dbReference type="ARBA" id="ARBA00023242"/>
    </source>
</evidence>
<feature type="compositionally biased region" description="Polar residues" evidence="6">
    <location>
        <begin position="94"/>
        <end position="110"/>
    </location>
</feature>
<dbReference type="InterPro" id="IPR001138">
    <property type="entry name" value="Zn2Cys6_DnaBD"/>
</dbReference>
<gene>
    <name evidence="8" type="ORF">ACHE_41226S</name>
</gene>
<dbReference type="GO" id="GO:0008270">
    <property type="term" value="F:zinc ion binding"/>
    <property type="evidence" value="ECO:0007669"/>
    <property type="project" value="InterPro"/>
</dbReference>
<feature type="compositionally biased region" description="Low complexity" evidence="6">
    <location>
        <begin position="698"/>
        <end position="713"/>
    </location>
</feature>
<evidence type="ECO:0000256" key="6">
    <source>
        <dbReference type="SAM" id="MobiDB-lite"/>
    </source>
</evidence>
<organism evidence="8 9">
    <name type="scientific">Aspergillus chevalieri</name>
    <name type="common">Eurotium chevalieri</name>
    <dbReference type="NCBI Taxonomy" id="182096"/>
    <lineage>
        <taxon>Eukaryota</taxon>
        <taxon>Fungi</taxon>
        <taxon>Dikarya</taxon>
        <taxon>Ascomycota</taxon>
        <taxon>Pezizomycotina</taxon>
        <taxon>Eurotiomycetes</taxon>
        <taxon>Eurotiomycetidae</taxon>
        <taxon>Eurotiales</taxon>
        <taxon>Aspergillaceae</taxon>
        <taxon>Aspergillus</taxon>
        <taxon>Aspergillus subgen. Aspergillus</taxon>
    </lineage>
</organism>
<accession>A0A7R7VQ08</accession>
<dbReference type="InterPro" id="IPR036864">
    <property type="entry name" value="Zn2-C6_fun-type_DNA-bd_sf"/>
</dbReference>
<evidence type="ECO:0000256" key="1">
    <source>
        <dbReference type="ARBA" id="ARBA00022723"/>
    </source>
</evidence>
<dbReference type="CDD" id="cd00067">
    <property type="entry name" value="GAL4"/>
    <property type="match status" value="1"/>
</dbReference>
<feature type="region of interest" description="Disordered" evidence="6">
    <location>
        <begin position="569"/>
        <end position="592"/>
    </location>
</feature>
<protein>
    <recommendedName>
        <fullName evidence="7">Zn(2)-C6 fungal-type domain-containing protein</fullName>
    </recommendedName>
</protein>
<dbReference type="AlphaFoldDB" id="A0A7R7VQ08"/>
<dbReference type="PROSITE" id="PS00463">
    <property type="entry name" value="ZN2_CY6_FUNGAL_1"/>
    <property type="match status" value="1"/>
</dbReference>
<dbReference type="PROSITE" id="PS50048">
    <property type="entry name" value="ZN2_CY6_FUNGAL_2"/>
    <property type="match status" value="1"/>
</dbReference>